<accession>A0ABM7WKX0</accession>
<sequence>MPIAAYRRICRNVAEISTCVNKGIEYMIAEAADRGETPGREFSKAAATEMYYIIIWHRSIFLPKPTVSPSDRGTATVAVIRVFE</sequence>
<keyword evidence="2" id="KW-1185">Reference proteome</keyword>
<proteinExistence type="predicted"/>
<gene>
    <name evidence="1" type="ORF">CE91St30_22920</name>
</gene>
<name>A0ABM7WKX0_9ACTN</name>
<reference evidence="1 2" key="1">
    <citation type="submission" date="2022-01" db="EMBL/GenBank/DDBJ databases">
        <title>Novel bile acid biosynthetic pathways are enriched in the microbiome of centenarians.</title>
        <authorList>
            <person name="Sato Y."/>
            <person name="Atarashi K."/>
            <person name="Plichta R.D."/>
            <person name="Arai Y."/>
            <person name="Sasajima S."/>
            <person name="Kearney M.S."/>
            <person name="Suda W."/>
            <person name="Takeshita K."/>
            <person name="Sasaki T."/>
            <person name="Okamoto S."/>
            <person name="Skelly N.A."/>
            <person name="Okamura Y."/>
            <person name="Vlamakis H."/>
            <person name="Li Y."/>
            <person name="Tanoue T."/>
            <person name="Takei H."/>
            <person name="Nittono H."/>
            <person name="Narushima S."/>
            <person name="Irie J."/>
            <person name="Itoh H."/>
            <person name="Moriya K."/>
            <person name="Sugiura Y."/>
            <person name="Suematsu M."/>
            <person name="Moritoki N."/>
            <person name="Shibata S."/>
            <person name="Littman R.D."/>
            <person name="Fischbach A.M."/>
            <person name="Uwamino Y."/>
            <person name="Inoue T."/>
            <person name="Honda A."/>
            <person name="Hattori M."/>
            <person name="Murai T."/>
            <person name="Xavier J.R."/>
            <person name="Hirose N."/>
            <person name="Honda K."/>
        </authorList>
    </citation>
    <scope>NUCLEOTIDE SEQUENCE [LARGE SCALE GENOMIC DNA]</scope>
    <source>
        <strain evidence="1 2">CE91-St30</strain>
    </source>
</reference>
<dbReference type="EMBL" id="AP025564">
    <property type="protein sequence ID" value="BDE96959.1"/>
    <property type="molecule type" value="Genomic_DNA"/>
</dbReference>
<organism evidence="1 2">
    <name type="scientific">Raoultibacter timonensis</name>
    <dbReference type="NCBI Taxonomy" id="1907662"/>
    <lineage>
        <taxon>Bacteria</taxon>
        <taxon>Bacillati</taxon>
        <taxon>Actinomycetota</taxon>
        <taxon>Coriobacteriia</taxon>
        <taxon>Eggerthellales</taxon>
        <taxon>Eggerthellaceae</taxon>
        <taxon>Raoultibacter</taxon>
    </lineage>
</organism>
<evidence type="ECO:0000313" key="1">
    <source>
        <dbReference type="EMBL" id="BDE96959.1"/>
    </source>
</evidence>
<dbReference type="Proteomes" id="UP001320544">
    <property type="component" value="Chromosome"/>
</dbReference>
<evidence type="ECO:0000313" key="2">
    <source>
        <dbReference type="Proteomes" id="UP001320544"/>
    </source>
</evidence>
<protein>
    <submittedName>
        <fullName evidence="1">Uncharacterized protein</fullName>
    </submittedName>
</protein>